<organism evidence="3 4">
    <name type="scientific">Variovorax paradoxus</name>
    <dbReference type="NCBI Taxonomy" id="34073"/>
    <lineage>
        <taxon>Bacteria</taxon>
        <taxon>Pseudomonadati</taxon>
        <taxon>Pseudomonadota</taxon>
        <taxon>Betaproteobacteria</taxon>
        <taxon>Burkholderiales</taxon>
        <taxon>Comamonadaceae</taxon>
        <taxon>Variovorax</taxon>
    </lineage>
</organism>
<protein>
    <recommendedName>
        <fullName evidence="5">Tripartite tricarboxylate transporter substrate binding protein</fullName>
    </recommendedName>
</protein>
<gene>
    <name evidence="3" type="ORF">DI563_04575</name>
</gene>
<evidence type="ECO:0000313" key="4">
    <source>
        <dbReference type="Proteomes" id="UP000249135"/>
    </source>
</evidence>
<dbReference type="PIRSF" id="PIRSF017082">
    <property type="entry name" value="YflP"/>
    <property type="match status" value="1"/>
</dbReference>
<dbReference type="Gene3D" id="3.40.190.10">
    <property type="entry name" value="Periplasmic binding protein-like II"/>
    <property type="match status" value="1"/>
</dbReference>
<comment type="similarity">
    <text evidence="1">Belongs to the UPF0065 (bug) family.</text>
</comment>
<evidence type="ECO:0000256" key="2">
    <source>
        <dbReference type="SAM" id="MobiDB-lite"/>
    </source>
</evidence>
<dbReference type="Proteomes" id="UP000249135">
    <property type="component" value="Unassembled WGS sequence"/>
</dbReference>
<sequence length="374" mass="39635">MAPDTALSFPDIPSRAPPMSGNRSPMSGAATLPTQDFHQRGSSAATRWMMSSNRRRTLQTLGALALMRAWPSLAQTPTPGTTRLLVGFPPGATGDRIARTVSPLLAAQVHSSVIVDNKPGAGGQLAIEYAKTAHADGSVLLQTIGSSMVIYPHTYRSLRYDPFGDFVPLGTAATAPIAFVSAARLQVKTVGDAVSLISQDKSVAFYGSPASGSVLHFSGVLMARAMGSEFTHVPYKGSAPALADVLSAQMPFAFLALSDILEHHRTGKLRILAVTGTTRASQLPDVPTFPEAGFKDLVNREWFSYFLSKGTPPELVARYGAALRKVVADPDLRAALLAAGLEIGDGDATTLAATMQKEFGQWRQVVKEIGFVAD</sequence>
<dbReference type="AlphaFoldDB" id="A0A2W5QQJ9"/>
<evidence type="ECO:0000256" key="1">
    <source>
        <dbReference type="ARBA" id="ARBA00006987"/>
    </source>
</evidence>
<dbReference type="InterPro" id="IPR042100">
    <property type="entry name" value="Bug_dom1"/>
</dbReference>
<dbReference type="SUPFAM" id="SSF53850">
    <property type="entry name" value="Periplasmic binding protein-like II"/>
    <property type="match status" value="1"/>
</dbReference>
<feature type="compositionally biased region" description="Polar residues" evidence="2">
    <location>
        <begin position="32"/>
        <end position="43"/>
    </location>
</feature>
<accession>A0A2W5QQJ9</accession>
<dbReference type="InterPro" id="IPR005064">
    <property type="entry name" value="BUG"/>
</dbReference>
<dbReference type="PANTHER" id="PTHR42928">
    <property type="entry name" value="TRICARBOXYLATE-BINDING PROTEIN"/>
    <property type="match status" value="1"/>
</dbReference>
<evidence type="ECO:0008006" key="5">
    <source>
        <dbReference type="Google" id="ProtNLM"/>
    </source>
</evidence>
<evidence type="ECO:0000313" key="3">
    <source>
        <dbReference type="EMBL" id="PZQ77205.1"/>
    </source>
</evidence>
<dbReference type="Pfam" id="PF03401">
    <property type="entry name" value="TctC"/>
    <property type="match status" value="1"/>
</dbReference>
<dbReference type="Gene3D" id="3.40.190.150">
    <property type="entry name" value="Bordetella uptake gene, domain 1"/>
    <property type="match status" value="1"/>
</dbReference>
<feature type="region of interest" description="Disordered" evidence="2">
    <location>
        <begin position="1"/>
        <end position="43"/>
    </location>
</feature>
<dbReference type="PANTHER" id="PTHR42928:SF5">
    <property type="entry name" value="BLR1237 PROTEIN"/>
    <property type="match status" value="1"/>
</dbReference>
<proteinExistence type="inferred from homology"/>
<name>A0A2W5QQJ9_VARPD</name>
<dbReference type="EMBL" id="QFPP01000028">
    <property type="protein sequence ID" value="PZQ77205.1"/>
    <property type="molecule type" value="Genomic_DNA"/>
</dbReference>
<reference evidence="3 4" key="1">
    <citation type="submission" date="2017-08" db="EMBL/GenBank/DDBJ databases">
        <title>Infants hospitalized years apart are colonized by the same room-sourced microbial strains.</title>
        <authorList>
            <person name="Brooks B."/>
            <person name="Olm M.R."/>
            <person name="Firek B.A."/>
            <person name="Baker R."/>
            <person name="Thomas B.C."/>
            <person name="Morowitz M.J."/>
            <person name="Banfield J.F."/>
        </authorList>
    </citation>
    <scope>NUCLEOTIDE SEQUENCE [LARGE SCALE GENOMIC DNA]</scope>
    <source>
        <strain evidence="3">S2_005_003_R2_41</strain>
    </source>
</reference>
<comment type="caution">
    <text evidence="3">The sequence shown here is derived from an EMBL/GenBank/DDBJ whole genome shotgun (WGS) entry which is preliminary data.</text>
</comment>